<comment type="similarity">
    <text evidence="2">Belongs to the type II topoisomerase GyrA/ParC subunit family.</text>
</comment>
<dbReference type="Gene3D" id="3.30.1360.40">
    <property type="match status" value="1"/>
</dbReference>
<dbReference type="PROSITE" id="PS52040">
    <property type="entry name" value="TOPO_IIA"/>
    <property type="match status" value="1"/>
</dbReference>
<dbReference type="SMART" id="SM00434">
    <property type="entry name" value="TOP4c"/>
    <property type="match status" value="1"/>
</dbReference>
<dbReference type="InterPro" id="IPR002205">
    <property type="entry name" value="Topo_IIA_dom_A"/>
</dbReference>
<keyword evidence="3 6" id="KW-0799">Topoisomerase</keyword>
<dbReference type="Gene3D" id="2.120.10.90">
    <property type="entry name" value="DNA gyrase/topoisomerase IV, subunit A, C-terminal"/>
    <property type="match status" value="1"/>
</dbReference>
<dbReference type="InterPro" id="IPR013760">
    <property type="entry name" value="Topo_IIA-like_dom_sf"/>
</dbReference>
<evidence type="ECO:0000256" key="3">
    <source>
        <dbReference type="ARBA" id="ARBA00023029"/>
    </source>
</evidence>
<evidence type="ECO:0000313" key="9">
    <source>
        <dbReference type="Proteomes" id="UP000287872"/>
    </source>
</evidence>
<evidence type="ECO:0000256" key="4">
    <source>
        <dbReference type="ARBA" id="ARBA00023125"/>
    </source>
</evidence>
<dbReference type="Proteomes" id="UP000287872">
    <property type="component" value="Unassembled WGS sequence"/>
</dbReference>
<dbReference type="InterPro" id="IPR050220">
    <property type="entry name" value="Type_II_DNA_Topoisomerases"/>
</dbReference>
<protein>
    <submittedName>
        <fullName evidence="8">DNA gyrase subunit A</fullName>
    </submittedName>
</protein>
<dbReference type="InterPro" id="IPR013757">
    <property type="entry name" value="Topo_IIA_A_a_sf"/>
</dbReference>
<dbReference type="GO" id="GO:0005524">
    <property type="term" value="F:ATP binding"/>
    <property type="evidence" value="ECO:0007669"/>
    <property type="project" value="InterPro"/>
</dbReference>
<dbReference type="EMBL" id="BHYK01000021">
    <property type="protein sequence ID" value="GCD11767.1"/>
    <property type="molecule type" value="Genomic_DNA"/>
</dbReference>
<dbReference type="SUPFAM" id="SSF56719">
    <property type="entry name" value="Type II DNA topoisomerase"/>
    <property type="match status" value="1"/>
</dbReference>
<dbReference type="AlphaFoldDB" id="A0A401UQG2"/>
<dbReference type="RefSeq" id="WP_125003866.1">
    <property type="nucleotide sequence ID" value="NZ_BHYK01000021.1"/>
</dbReference>
<evidence type="ECO:0000256" key="1">
    <source>
        <dbReference type="ARBA" id="ARBA00000185"/>
    </source>
</evidence>
<dbReference type="SUPFAM" id="SSF101904">
    <property type="entry name" value="GyrA/ParC C-terminal domain-like"/>
    <property type="match status" value="1"/>
</dbReference>
<evidence type="ECO:0000256" key="5">
    <source>
        <dbReference type="ARBA" id="ARBA00023235"/>
    </source>
</evidence>
<evidence type="ECO:0000256" key="6">
    <source>
        <dbReference type="PROSITE-ProRule" id="PRU01384"/>
    </source>
</evidence>
<dbReference type="PANTHER" id="PTHR43493">
    <property type="entry name" value="DNA GYRASE/TOPOISOMERASE SUBUNIT A"/>
    <property type="match status" value="1"/>
</dbReference>
<gene>
    <name evidence="8" type="ORF">Ctaglu_33900</name>
</gene>
<dbReference type="GO" id="GO:0006265">
    <property type="term" value="P:DNA topological change"/>
    <property type="evidence" value="ECO:0007669"/>
    <property type="project" value="UniProtKB-UniRule"/>
</dbReference>
<accession>A0A401UQG2</accession>
<evidence type="ECO:0000256" key="2">
    <source>
        <dbReference type="ARBA" id="ARBA00008263"/>
    </source>
</evidence>
<dbReference type="GO" id="GO:0009330">
    <property type="term" value="C:DNA topoisomerase type II (double strand cut, ATP-hydrolyzing) complex"/>
    <property type="evidence" value="ECO:0007669"/>
    <property type="project" value="TreeGrafter"/>
</dbReference>
<feature type="domain" description="Topo IIA-type catalytic" evidence="7">
    <location>
        <begin position="28"/>
        <end position="478"/>
    </location>
</feature>
<dbReference type="GO" id="GO:0005737">
    <property type="term" value="C:cytoplasm"/>
    <property type="evidence" value="ECO:0007669"/>
    <property type="project" value="TreeGrafter"/>
</dbReference>
<proteinExistence type="inferred from homology"/>
<evidence type="ECO:0000313" key="8">
    <source>
        <dbReference type="EMBL" id="GCD11767.1"/>
    </source>
</evidence>
<dbReference type="InterPro" id="IPR035516">
    <property type="entry name" value="Gyrase/topoIV_suA_C"/>
</dbReference>
<keyword evidence="4 6" id="KW-0238">DNA-binding</keyword>
<evidence type="ECO:0000259" key="7">
    <source>
        <dbReference type="PROSITE" id="PS52040"/>
    </source>
</evidence>
<dbReference type="GO" id="GO:0034335">
    <property type="term" value="F:DNA negative supercoiling activity"/>
    <property type="evidence" value="ECO:0007669"/>
    <property type="project" value="UniProtKB-ARBA"/>
</dbReference>
<dbReference type="GO" id="GO:0003677">
    <property type="term" value="F:DNA binding"/>
    <property type="evidence" value="ECO:0007669"/>
    <property type="project" value="UniProtKB-UniRule"/>
</dbReference>
<dbReference type="PANTHER" id="PTHR43493:SF5">
    <property type="entry name" value="DNA GYRASE SUBUNIT A, CHLOROPLASTIC_MITOCHONDRIAL"/>
    <property type="match status" value="1"/>
</dbReference>
<dbReference type="Gene3D" id="1.10.268.10">
    <property type="entry name" value="Topoisomerase, domain 3"/>
    <property type="match status" value="1"/>
</dbReference>
<organism evidence="8 9">
    <name type="scientific">Clostridium tagluense</name>
    <dbReference type="NCBI Taxonomy" id="360422"/>
    <lineage>
        <taxon>Bacteria</taxon>
        <taxon>Bacillati</taxon>
        <taxon>Bacillota</taxon>
        <taxon>Clostridia</taxon>
        <taxon>Eubacteriales</taxon>
        <taxon>Clostridiaceae</taxon>
        <taxon>Clostridium</taxon>
    </lineage>
</organism>
<comment type="caution">
    <text evidence="8">The sequence shown here is derived from an EMBL/GenBank/DDBJ whole genome shotgun (WGS) entry which is preliminary data.</text>
</comment>
<sequence>MYIDRDVDEIVQQNSIDFAQYVIKHRALPNLFSGMKPIHEKILWTMFENKTFDFLKSATTSGRVMEYSPHGDCYPTMVYLVQKDRHKYNLLEGQGNWGSSCSKKMKYGASRYTECRMSKLGIDCMQGISKNMVKMIGNYDNSSKMPKHLPTRFPIILCMASNGIAVGMANNSPSFNLEEVCNANIAYLKGEKIPMLIPDFATGGYIVKDMKEIERVNFEGLGDITLRAKYKIEGNSITITEIPYGVKINIEAIIDRIIDKVKKGDLKEVTNVLNQTGIQGLSIGIDCKKGTDMKKLMNKLFAMTPLESNFSSNMNMLLDGRPVVLGVHSVIKEWTIFRRECMVNGLNFDITKLEKELHFLHGLKKVLVDIDKAVAIIRHSDNIINELIDAFSIDSIQADSITNIKLGNINEKYVIKQIAEIDGVEIKLNDLKLVVDSPAEIDKLIIEDLQDVIKKFKQPRRTKIIEADSIVEITKEDLIPDYSCKITYTKHGYIKKTLKTIETSYMKDDDSQVSELNSSNKSVLLLFTNKANRYKIPCASLDTCNNPSKALGEFIPNLIELEKGEEIIRIISVDESSQGYIMSVFENGKVAKINIKSFMANYVKLKNSYAEESKLLDIKYIDVDVDILFVTEEGKALIVSSSRISSKGSRNAKGNMAVSLGELEGNKVIGTIINPHPKANIILETEKGKSKEFRLDDNAPTNKVNEQRNLYEYIHGRPNNSGSFLINTRTNNDKVIKFILNESQL</sequence>
<dbReference type="InterPro" id="IPR013758">
    <property type="entry name" value="Topo_IIA_A/C_ab"/>
</dbReference>
<keyword evidence="5 6" id="KW-0413">Isomerase</keyword>
<keyword evidence="9" id="KW-1185">Reference proteome</keyword>
<dbReference type="Pfam" id="PF00521">
    <property type="entry name" value="DNA_topoisoIV"/>
    <property type="match status" value="1"/>
</dbReference>
<dbReference type="Gene3D" id="3.90.199.10">
    <property type="entry name" value="Topoisomerase II, domain 5"/>
    <property type="match status" value="1"/>
</dbReference>
<reference evidence="8 9" key="1">
    <citation type="submission" date="2018-11" db="EMBL/GenBank/DDBJ databases">
        <title>Genome sequencing and assembly of Clostridium tagluense strain A121.</title>
        <authorList>
            <person name="Murakami T."/>
            <person name="Segawa T."/>
            <person name="Shcherbakova V.A."/>
            <person name="Mori H."/>
            <person name="Yoshimura Y."/>
        </authorList>
    </citation>
    <scope>NUCLEOTIDE SEQUENCE [LARGE SCALE GENOMIC DNA]</scope>
    <source>
        <strain evidence="8 9">A121</strain>
    </source>
</reference>
<name>A0A401UQG2_9CLOT</name>
<feature type="active site" description="O-(5'-phospho-DNA)-tyrosine intermediate" evidence="6">
    <location>
        <position position="112"/>
    </location>
</feature>
<comment type="catalytic activity">
    <reaction evidence="1 6">
        <text>ATP-dependent breakage, passage and rejoining of double-stranded DNA.</text>
        <dbReference type="EC" id="5.6.2.2"/>
    </reaction>
</comment>
<dbReference type="OrthoDB" id="9806486at2"/>